<dbReference type="InterPro" id="IPR001900">
    <property type="entry name" value="RNase_II/R"/>
</dbReference>
<name>A0A7W4VYG3_9ACTN</name>
<dbReference type="Proteomes" id="UP000589626">
    <property type="component" value="Unassembled WGS sequence"/>
</dbReference>
<feature type="domain" description="RNB" evidence="1">
    <location>
        <begin position="57"/>
        <end position="374"/>
    </location>
</feature>
<evidence type="ECO:0000313" key="3">
    <source>
        <dbReference type="Proteomes" id="UP000589626"/>
    </source>
</evidence>
<sequence>MPSSRVVRVRSVDDGVAAATLRAGVERIHGELDVSPDFPPEVEATAATAAGSPRLPDLDRTDVPFVTIDPPGSRDLDQALHLSRNGSGYVVKYAIADVAAFVTPGDPVDLEAHRRGETLYGADSKVPLHPAVLSEGAASLLPGEVRPALLWTIRLDDEGTRTDVHVERARVRSTAQLTYAQAQAAIDGGTADESLALLREIGELRIAREAARGGVSLPLPEQDIEVAGERWHLEFRQQLPVELWNAQLSLLTGFAAADLMLYARIGLLRTLPPPDPRDVQRLHRTARALDIEWPAEQLYPDFIRTLDPAIPAHAAMVNAATRLLRGSGYVAFDGETPAQPLHSALAEQYAHVTAPLRRLGDRYASEVCLALCAGTDVPDWVRAALPSLPKTLQASGSRSRTYERAVLDLVEAGVLASRVGEVFGGVVVDVDDKDERRGVVVLHDPDVEAVVGSEETPLPLGTDVRVRLTTADVATRRVEFQLVEERLTATA</sequence>
<dbReference type="Pfam" id="PF18614">
    <property type="entry name" value="RNase_II_C_S1"/>
    <property type="match status" value="1"/>
</dbReference>
<dbReference type="GO" id="GO:0000175">
    <property type="term" value="F:3'-5'-RNA exonuclease activity"/>
    <property type="evidence" value="ECO:0007669"/>
    <property type="project" value="TreeGrafter"/>
</dbReference>
<dbReference type="RefSeq" id="WP_183594007.1">
    <property type="nucleotide sequence ID" value="NZ_JACHWR010000003.1"/>
</dbReference>
<evidence type="ECO:0000259" key="1">
    <source>
        <dbReference type="SMART" id="SM00955"/>
    </source>
</evidence>
<accession>A0A7W4VYG3</accession>
<dbReference type="PANTHER" id="PTHR23355:SF42">
    <property type="entry name" value="RIBONUCLEASE II, CHLOROPLASTIC_MITOCHONDRIAL"/>
    <property type="match status" value="1"/>
</dbReference>
<dbReference type="AlphaFoldDB" id="A0A7W4VYG3"/>
<dbReference type="Pfam" id="PF00773">
    <property type="entry name" value="RNB"/>
    <property type="match status" value="1"/>
</dbReference>
<dbReference type="InterPro" id="IPR050180">
    <property type="entry name" value="RNR_Ribonuclease"/>
</dbReference>
<dbReference type="EMBL" id="JACHWR010000003">
    <property type="protein sequence ID" value="MBB3044092.1"/>
    <property type="molecule type" value="Genomic_DNA"/>
</dbReference>
<gene>
    <name evidence="2" type="ORF">FHU40_003929</name>
</gene>
<dbReference type="SUPFAM" id="SSF50249">
    <property type="entry name" value="Nucleic acid-binding proteins"/>
    <property type="match status" value="1"/>
</dbReference>
<dbReference type="InterPro" id="IPR040596">
    <property type="entry name" value="RNase_II_C_S1"/>
</dbReference>
<dbReference type="GO" id="GO:0006402">
    <property type="term" value="P:mRNA catabolic process"/>
    <property type="evidence" value="ECO:0007669"/>
    <property type="project" value="TreeGrafter"/>
</dbReference>
<dbReference type="SMART" id="SM00955">
    <property type="entry name" value="RNB"/>
    <property type="match status" value="1"/>
</dbReference>
<organism evidence="2 3">
    <name type="scientific">Nocardioides soli</name>
    <dbReference type="NCBI Taxonomy" id="1036020"/>
    <lineage>
        <taxon>Bacteria</taxon>
        <taxon>Bacillati</taxon>
        <taxon>Actinomycetota</taxon>
        <taxon>Actinomycetes</taxon>
        <taxon>Propionibacteriales</taxon>
        <taxon>Nocardioidaceae</taxon>
        <taxon>Nocardioides</taxon>
    </lineage>
</organism>
<proteinExistence type="predicted"/>
<evidence type="ECO:0000313" key="2">
    <source>
        <dbReference type="EMBL" id="MBB3044092.1"/>
    </source>
</evidence>
<dbReference type="InterPro" id="IPR012340">
    <property type="entry name" value="NA-bd_OB-fold"/>
</dbReference>
<dbReference type="GO" id="GO:0000932">
    <property type="term" value="C:P-body"/>
    <property type="evidence" value="ECO:0007669"/>
    <property type="project" value="TreeGrafter"/>
</dbReference>
<dbReference type="PANTHER" id="PTHR23355">
    <property type="entry name" value="RIBONUCLEASE"/>
    <property type="match status" value="1"/>
</dbReference>
<reference evidence="2 3" key="1">
    <citation type="submission" date="2020-08" db="EMBL/GenBank/DDBJ databases">
        <title>Sequencing the genomes of 1000 actinobacteria strains.</title>
        <authorList>
            <person name="Klenk H.-P."/>
        </authorList>
    </citation>
    <scope>NUCLEOTIDE SEQUENCE [LARGE SCALE GENOMIC DNA]</scope>
    <source>
        <strain evidence="2 3">DSM 105498</strain>
    </source>
</reference>
<keyword evidence="3" id="KW-1185">Reference proteome</keyword>
<dbReference type="GO" id="GO:0003723">
    <property type="term" value="F:RNA binding"/>
    <property type="evidence" value="ECO:0007669"/>
    <property type="project" value="InterPro"/>
</dbReference>
<protein>
    <submittedName>
        <fullName evidence="2">Exoribonuclease R</fullName>
    </submittedName>
</protein>
<comment type="caution">
    <text evidence="2">The sequence shown here is derived from an EMBL/GenBank/DDBJ whole genome shotgun (WGS) entry which is preliminary data.</text>
</comment>